<dbReference type="Pfam" id="PF14373">
    <property type="entry name" value="Imm_superinfect"/>
    <property type="match status" value="1"/>
</dbReference>
<keyword evidence="1" id="KW-0472">Membrane</keyword>
<dbReference type="EMBL" id="KF192075">
    <property type="protein sequence ID" value="AGV99307.1"/>
    <property type="molecule type" value="Genomic_DNA"/>
</dbReference>
<evidence type="ECO:0000313" key="2">
    <source>
        <dbReference type="EMBL" id="AGV99307.1"/>
    </source>
</evidence>
<keyword evidence="1" id="KW-1133">Transmembrane helix</keyword>
<keyword evidence="1" id="KW-0812">Transmembrane</keyword>
<reference evidence="2 3" key="1">
    <citation type="journal article" date="2014" name="Vet. Microbiol.">
        <title>A cocktail of in vitro efficient phages is not a guarantee for in vivo therapeutic results against avian colibacillosis.</title>
        <authorList>
            <person name="Tsonos J."/>
            <person name="Oosterik L.H."/>
            <person name="Tuntufye H.N."/>
            <person name="Klumpp J."/>
            <person name="Butaye P."/>
            <person name="De Greve H."/>
            <person name="Hernalsteens J.P."/>
            <person name="Lavigne R."/>
            <person name="Goddeeris B.M."/>
        </authorList>
    </citation>
    <scope>NUCLEOTIDE SEQUENCE [LARGE SCALE GENOMIC DNA]</scope>
</reference>
<dbReference type="KEGG" id="vg:20283802"/>
<feature type="transmembrane region" description="Helical" evidence="1">
    <location>
        <begin position="6"/>
        <end position="26"/>
    </location>
</feature>
<dbReference type="Proteomes" id="UP000027383">
    <property type="component" value="Segment"/>
</dbReference>
<keyword evidence="3" id="KW-1185">Reference proteome</keyword>
<sequence>MESLAAILILLFALAVYLIPTIIAFARGHASKWGIGVLNIVLGWSLVFWVVALIWALSNKGQSQTTIVNVGSGNQYNVSQTSQSDK</sequence>
<accession>A0A067Y187</accession>
<dbReference type="GeneID" id="20283802"/>
<feature type="transmembrane region" description="Helical" evidence="1">
    <location>
        <begin position="33"/>
        <end position="57"/>
    </location>
</feature>
<protein>
    <submittedName>
        <fullName evidence="2">Putative membrane immunity protein</fullName>
    </submittedName>
</protein>
<proteinExistence type="predicted"/>
<dbReference type="OrthoDB" id="20501at10239"/>
<organism evidence="2 3">
    <name type="scientific">Escherichia phage vB_EcoP_PhAPEC5</name>
    <dbReference type="NCBI Taxonomy" id="1395983"/>
    <lineage>
        <taxon>Viruses</taxon>
        <taxon>Duplodnaviria</taxon>
        <taxon>Heunggongvirae</taxon>
        <taxon>Uroviricota</taxon>
        <taxon>Caudoviricetes</taxon>
        <taxon>Schitoviridae</taxon>
        <taxon>Enquatrovirinae</taxon>
        <taxon>Gamaleyavirus</taxon>
        <taxon>Gamaleyavirus APEC5</taxon>
    </lineage>
</organism>
<evidence type="ECO:0000256" key="1">
    <source>
        <dbReference type="SAM" id="Phobius"/>
    </source>
</evidence>
<gene>
    <name evidence="2" type="ORF">PhAPEC5_25</name>
</gene>
<dbReference type="InterPro" id="IPR016410">
    <property type="entry name" value="Phage_imm"/>
</dbReference>
<evidence type="ECO:0000313" key="3">
    <source>
        <dbReference type="Proteomes" id="UP000027383"/>
    </source>
</evidence>
<name>A0A067Y187_9CAUD</name>
<dbReference type="RefSeq" id="YP_009055533.1">
    <property type="nucleotide sequence ID" value="NC_024786.1"/>
</dbReference>